<proteinExistence type="predicted"/>
<organism evidence="1">
    <name type="scientific">marine sediment metagenome</name>
    <dbReference type="NCBI Taxonomy" id="412755"/>
    <lineage>
        <taxon>unclassified sequences</taxon>
        <taxon>metagenomes</taxon>
        <taxon>ecological metagenomes</taxon>
    </lineage>
</organism>
<comment type="caution">
    <text evidence="1">The sequence shown here is derived from an EMBL/GenBank/DDBJ whole genome shotgun (WGS) entry which is preliminary data.</text>
</comment>
<sequence length="66" mass="7178">GWAMFDKLIGGSDGVFVMMRNSLKGWSLCDTKAGISEAVVACSSAMGVSRFPAVHGREILFFHERL</sequence>
<evidence type="ECO:0000313" key="1">
    <source>
        <dbReference type="EMBL" id="GAH18053.1"/>
    </source>
</evidence>
<protein>
    <submittedName>
        <fullName evidence="1">Uncharacterized protein</fullName>
    </submittedName>
</protein>
<dbReference type="AlphaFoldDB" id="X1FBD6"/>
<feature type="non-terminal residue" evidence="1">
    <location>
        <position position="1"/>
    </location>
</feature>
<reference evidence="1" key="1">
    <citation type="journal article" date="2014" name="Front. Microbiol.">
        <title>High frequency of phylogenetically diverse reductive dehalogenase-homologous genes in deep subseafloor sedimentary metagenomes.</title>
        <authorList>
            <person name="Kawai M."/>
            <person name="Futagami T."/>
            <person name="Toyoda A."/>
            <person name="Takaki Y."/>
            <person name="Nishi S."/>
            <person name="Hori S."/>
            <person name="Arai W."/>
            <person name="Tsubouchi T."/>
            <person name="Morono Y."/>
            <person name="Uchiyama I."/>
            <person name="Ito T."/>
            <person name="Fujiyama A."/>
            <person name="Inagaki F."/>
            <person name="Takami H."/>
        </authorList>
    </citation>
    <scope>NUCLEOTIDE SEQUENCE</scope>
    <source>
        <strain evidence="1">Expedition CK06-06</strain>
    </source>
</reference>
<accession>X1FBD6</accession>
<gene>
    <name evidence="1" type="ORF">S01H4_53383</name>
</gene>
<dbReference type="EMBL" id="BART01030607">
    <property type="protein sequence ID" value="GAH18053.1"/>
    <property type="molecule type" value="Genomic_DNA"/>
</dbReference>
<name>X1FBD6_9ZZZZ</name>